<sequence length="84" mass="9415">MACIGINVEAFDLGLAGFEQDSPSFETQVFCVPDHTCLKELNDSELRCTGSSVFFRNHPNRFKSLLCKRGLGVLMERRMETGGR</sequence>
<evidence type="ECO:0000313" key="1">
    <source>
        <dbReference type="EMBL" id="GIY92977.1"/>
    </source>
</evidence>
<proteinExistence type="predicted"/>
<reference evidence="1 2" key="1">
    <citation type="submission" date="2021-06" db="EMBL/GenBank/DDBJ databases">
        <title>Caerostris extrusa draft genome.</title>
        <authorList>
            <person name="Kono N."/>
            <person name="Arakawa K."/>
        </authorList>
    </citation>
    <scope>NUCLEOTIDE SEQUENCE [LARGE SCALE GENOMIC DNA]</scope>
</reference>
<name>A0AAV4XCR4_CAEEX</name>
<protein>
    <submittedName>
        <fullName evidence="1">Uncharacterized protein</fullName>
    </submittedName>
</protein>
<dbReference type="AlphaFoldDB" id="A0AAV4XCR4"/>
<comment type="caution">
    <text evidence="1">The sequence shown here is derived from an EMBL/GenBank/DDBJ whole genome shotgun (WGS) entry which is preliminary data.</text>
</comment>
<gene>
    <name evidence="1" type="ORF">CEXT_734041</name>
</gene>
<organism evidence="1 2">
    <name type="scientific">Caerostris extrusa</name>
    <name type="common">Bark spider</name>
    <name type="synonym">Caerostris bankana</name>
    <dbReference type="NCBI Taxonomy" id="172846"/>
    <lineage>
        <taxon>Eukaryota</taxon>
        <taxon>Metazoa</taxon>
        <taxon>Ecdysozoa</taxon>
        <taxon>Arthropoda</taxon>
        <taxon>Chelicerata</taxon>
        <taxon>Arachnida</taxon>
        <taxon>Araneae</taxon>
        <taxon>Araneomorphae</taxon>
        <taxon>Entelegynae</taxon>
        <taxon>Araneoidea</taxon>
        <taxon>Araneidae</taxon>
        <taxon>Caerostris</taxon>
    </lineage>
</organism>
<dbReference type="Proteomes" id="UP001054945">
    <property type="component" value="Unassembled WGS sequence"/>
</dbReference>
<keyword evidence="2" id="KW-1185">Reference proteome</keyword>
<dbReference type="EMBL" id="BPLR01000214">
    <property type="protein sequence ID" value="GIY92977.1"/>
    <property type="molecule type" value="Genomic_DNA"/>
</dbReference>
<accession>A0AAV4XCR4</accession>
<evidence type="ECO:0000313" key="2">
    <source>
        <dbReference type="Proteomes" id="UP001054945"/>
    </source>
</evidence>